<feature type="domain" description="HpcH/HpaI aldolase/citrate lyase" evidence="4">
    <location>
        <begin position="33"/>
        <end position="216"/>
    </location>
</feature>
<reference evidence="5" key="1">
    <citation type="submission" date="2022-08" db="EMBL/GenBank/DDBJ databases">
        <authorList>
            <person name="Li F."/>
        </authorList>
    </citation>
    <scope>NUCLEOTIDE SEQUENCE</scope>
    <source>
        <strain evidence="5">MQZ15Z-1</strain>
    </source>
</reference>
<dbReference type="Pfam" id="PF03328">
    <property type="entry name" value="HpcH_HpaI"/>
    <property type="match status" value="1"/>
</dbReference>
<evidence type="ECO:0000256" key="1">
    <source>
        <dbReference type="ARBA" id="ARBA00005568"/>
    </source>
</evidence>
<dbReference type="GO" id="GO:0046872">
    <property type="term" value="F:metal ion binding"/>
    <property type="evidence" value="ECO:0007669"/>
    <property type="project" value="UniProtKB-KW"/>
</dbReference>
<keyword evidence="6" id="KW-1185">Reference proteome</keyword>
<dbReference type="SUPFAM" id="SSF51621">
    <property type="entry name" value="Phosphoenolpyruvate/pyruvate domain"/>
    <property type="match status" value="1"/>
</dbReference>
<name>A0A9X2T316_9HYPH</name>
<dbReference type="InterPro" id="IPR050251">
    <property type="entry name" value="HpcH-HpaI_aldolase"/>
</dbReference>
<accession>A0A9X2T316</accession>
<dbReference type="Proteomes" id="UP001151088">
    <property type="component" value="Unassembled WGS sequence"/>
</dbReference>
<dbReference type="InterPro" id="IPR015813">
    <property type="entry name" value="Pyrv/PenolPyrv_kinase-like_dom"/>
</dbReference>
<comment type="caution">
    <text evidence="5">The sequence shown here is derived from an EMBL/GenBank/DDBJ whole genome shotgun (WGS) entry which is preliminary data.</text>
</comment>
<dbReference type="InterPro" id="IPR040442">
    <property type="entry name" value="Pyrv_kinase-like_dom_sf"/>
</dbReference>
<evidence type="ECO:0000313" key="6">
    <source>
        <dbReference type="Proteomes" id="UP001151088"/>
    </source>
</evidence>
<dbReference type="PANTHER" id="PTHR30502">
    <property type="entry name" value="2-KETO-3-DEOXY-L-RHAMNONATE ALDOLASE"/>
    <property type="match status" value="1"/>
</dbReference>
<evidence type="ECO:0000256" key="2">
    <source>
        <dbReference type="ARBA" id="ARBA00022723"/>
    </source>
</evidence>
<proteinExistence type="inferred from homology"/>
<comment type="similarity">
    <text evidence="1">Belongs to the HpcH/HpaI aldolase family.</text>
</comment>
<keyword evidence="3 5" id="KW-0456">Lyase</keyword>
<gene>
    <name evidence="5" type="ORF">NVS89_05100</name>
</gene>
<protein>
    <submittedName>
        <fullName evidence="5">Aldolase/citrate lyase family protein</fullName>
    </submittedName>
</protein>
<dbReference type="Gene3D" id="3.20.20.60">
    <property type="entry name" value="Phosphoenolpyruvate-binding domains"/>
    <property type="match status" value="1"/>
</dbReference>
<dbReference type="GO" id="GO:0005737">
    <property type="term" value="C:cytoplasm"/>
    <property type="evidence" value="ECO:0007669"/>
    <property type="project" value="TreeGrafter"/>
</dbReference>
<sequence>MTGRDRSWSSNAVKSAAAAGATIRGVHFTFPAPTAIEVLAPLELDFVYLDGEHGSFETRDLDVSCLAAERYGMVPIARVPDRTSGTIIRFLDRGVRGIVLPHVCSVDDAKDALDAIYYRPLGNRSFGGGRPHFLSIEDLPAHLAMCNAAVSVGVMIETASGLEAAANIARLEGVDYLSFGMNDLAQDLGHPGEPNHPEVQRRFKACAERIRAAGKPVREDFMKFAWINQVILAGARQLIETPTGRAY</sequence>
<evidence type="ECO:0000313" key="5">
    <source>
        <dbReference type="EMBL" id="MCS0494466.1"/>
    </source>
</evidence>
<keyword evidence="2" id="KW-0479">Metal-binding</keyword>
<dbReference type="InterPro" id="IPR005000">
    <property type="entry name" value="Aldolase/citrate-lyase_domain"/>
</dbReference>
<evidence type="ECO:0000259" key="4">
    <source>
        <dbReference type="Pfam" id="PF03328"/>
    </source>
</evidence>
<dbReference type="EMBL" id="JANTHZ010000001">
    <property type="protein sequence ID" value="MCS0494466.1"/>
    <property type="molecule type" value="Genomic_DNA"/>
</dbReference>
<evidence type="ECO:0000256" key="3">
    <source>
        <dbReference type="ARBA" id="ARBA00023239"/>
    </source>
</evidence>
<dbReference type="AlphaFoldDB" id="A0A9X2T316"/>
<dbReference type="RefSeq" id="WP_258731418.1">
    <property type="nucleotide sequence ID" value="NZ_JANTHZ010000001.1"/>
</dbReference>
<dbReference type="PANTHER" id="PTHR30502:SF0">
    <property type="entry name" value="PHOSPHOENOLPYRUVATE CARBOXYLASE FAMILY PROTEIN"/>
    <property type="match status" value="1"/>
</dbReference>
<organism evidence="5 6">
    <name type="scientific">Ancylobacter mangrovi</name>
    <dbReference type="NCBI Taxonomy" id="2972472"/>
    <lineage>
        <taxon>Bacteria</taxon>
        <taxon>Pseudomonadati</taxon>
        <taxon>Pseudomonadota</taxon>
        <taxon>Alphaproteobacteria</taxon>
        <taxon>Hyphomicrobiales</taxon>
        <taxon>Xanthobacteraceae</taxon>
        <taxon>Ancylobacter</taxon>
    </lineage>
</organism>
<dbReference type="GO" id="GO:0016832">
    <property type="term" value="F:aldehyde-lyase activity"/>
    <property type="evidence" value="ECO:0007669"/>
    <property type="project" value="TreeGrafter"/>
</dbReference>